<dbReference type="EMBL" id="CAACVS010000203">
    <property type="protein sequence ID" value="VEU39091.1"/>
    <property type="molecule type" value="Genomic_DNA"/>
</dbReference>
<accession>A0A448ZAP4</accession>
<feature type="region of interest" description="Disordered" evidence="1">
    <location>
        <begin position="201"/>
        <end position="230"/>
    </location>
</feature>
<evidence type="ECO:0000313" key="3">
    <source>
        <dbReference type="Proteomes" id="UP000291116"/>
    </source>
</evidence>
<name>A0A448ZAP4_9STRA</name>
<dbReference type="AlphaFoldDB" id="A0A448ZAP4"/>
<dbReference type="Proteomes" id="UP000291116">
    <property type="component" value="Unassembled WGS sequence"/>
</dbReference>
<feature type="compositionally biased region" description="Basic residues" evidence="1">
    <location>
        <begin position="65"/>
        <end position="74"/>
    </location>
</feature>
<evidence type="ECO:0000313" key="2">
    <source>
        <dbReference type="EMBL" id="VEU39091.1"/>
    </source>
</evidence>
<feature type="region of interest" description="Disordered" evidence="1">
    <location>
        <begin position="61"/>
        <end position="85"/>
    </location>
</feature>
<protein>
    <submittedName>
        <fullName evidence="2">Uncharacterized protein</fullName>
    </submittedName>
</protein>
<keyword evidence="3" id="KW-1185">Reference proteome</keyword>
<proteinExistence type="predicted"/>
<dbReference type="OrthoDB" id="47504at2759"/>
<sequence>MSKENEVPKLDNKDVRAIFESLYDNRPAPPGLKFQIVPVGPNGQGLSPPNHEYEDGIYVLLRPDKSKKNKKNKKGSSNDYERPKIPPHLAHLKMKTPLSNGTKWSLSGPQFPRPTAIQQRYCYPQGDSEYASKKGAALWTMYNCNGKEDKEYRLLHVYFSVKRANNTGRNALSVSVCSKASSMSSKASTKRVNRKRAILDARKGGKRQKRPYSKTGHDSKLSGVLPPSSPVRANGPIFRPPFVNVSPNTASASSRVIERNLSRDGSFGDNFGNHRIYTIPSYLLNGDDESYDTSPALNAVDDIFRGSELPDAARDYDNMMGVELADPSSMMRVACIDWPTLNDSASAKHARHHYQQSSETFPQVLVGKLKTLHEKIIHEWVGSRPRSEQGLLINLVANWARSISRSPLELNRIDRDVKEESDDISGAVGLIDSLVVDEDVAIAV</sequence>
<reference evidence="2 3" key="1">
    <citation type="submission" date="2019-01" db="EMBL/GenBank/DDBJ databases">
        <authorList>
            <person name="Ferrante I. M."/>
        </authorList>
    </citation>
    <scope>NUCLEOTIDE SEQUENCE [LARGE SCALE GENOMIC DNA]</scope>
    <source>
        <strain evidence="2 3">B856</strain>
    </source>
</reference>
<evidence type="ECO:0000256" key="1">
    <source>
        <dbReference type="SAM" id="MobiDB-lite"/>
    </source>
</evidence>
<gene>
    <name evidence="2" type="ORF">PSNMU_V1.4_AUG-EV-PASAV3_0059370</name>
</gene>
<organism evidence="2 3">
    <name type="scientific">Pseudo-nitzschia multistriata</name>
    <dbReference type="NCBI Taxonomy" id="183589"/>
    <lineage>
        <taxon>Eukaryota</taxon>
        <taxon>Sar</taxon>
        <taxon>Stramenopiles</taxon>
        <taxon>Ochrophyta</taxon>
        <taxon>Bacillariophyta</taxon>
        <taxon>Bacillariophyceae</taxon>
        <taxon>Bacillariophycidae</taxon>
        <taxon>Bacillariales</taxon>
        <taxon>Bacillariaceae</taxon>
        <taxon>Pseudo-nitzschia</taxon>
    </lineage>
</organism>